<keyword evidence="3" id="KW-1185">Reference proteome</keyword>
<feature type="transmembrane region" description="Helical" evidence="1">
    <location>
        <begin position="20"/>
        <end position="38"/>
    </location>
</feature>
<proteinExistence type="predicted"/>
<protein>
    <submittedName>
        <fullName evidence="2">Uncharacterized protein</fullName>
    </submittedName>
</protein>
<accession>A0AAD7NFX0</accession>
<keyword evidence="1" id="KW-1133">Transmembrane helix</keyword>
<evidence type="ECO:0000256" key="1">
    <source>
        <dbReference type="SAM" id="Phobius"/>
    </source>
</evidence>
<dbReference type="EMBL" id="JARKIB010000040">
    <property type="protein sequence ID" value="KAJ7759097.1"/>
    <property type="molecule type" value="Genomic_DNA"/>
</dbReference>
<reference evidence="2" key="1">
    <citation type="submission" date="2023-03" db="EMBL/GenBank/DDBJ databases">
        <title>Massive genome expansion in bonnet fungi (Mycena s.s.) driven by repeated elements and novel gene families across ecological guilds.</title>
        <authorList>
            <consortium name="Lawrence Berkeley National Laboratory"/>
            <person name="Harder C.B."/>
            <person name="Miyauchi S."/>
            <person name="Viragh M."/>
            <person name="Kuo A."/>
            <person name="Thoen E."/>
            <person name="Andreopoulos B."/>
            <person name="Lu D."/>
            <person name="Skrede I."/>
            <person name="Drula E."/>
            <person name="Henrissat B."/>
            <person name="Morin E."/>
            <person name="Kohler A."/>
            <person name="Barry K."/>
            <person name="LaButti K."/>
            <person name="Morin E."/>
            <person name="Salamov A."/>
            <person name="Lipzen A."/>
            <person name="Mereny Z."/>
            <person name="Hegedus B."/>
            <person name="Baldrian P."/>
            <person name="Stursova M."/>
            <person name="Weitz H."/>
            <person name="Taylor A."/>
            <person name="Grigoriev I.V."/>
            <person name="Nagy L.G."/>
            <person name="Martin F."/>
            <person name="Kauserud H."/>
        </authorList>
    </citation>
    <scope>NUCLEOTIDE SEQUENCE</scope>
    <source>
        <strain evidence="2">CBHHK182m</strain>
    </source>
</reference>
<sequence>MRGIPDAAITTLASSIRPTMAAHATLGIIGLILVAASLRYTSPTRLTRVLSAAMNSLENVYADAVYSGLLSVLPANEVDIVVSTYVVRTILSMVTHKTLWQSSRAATQGRKAPDRNPAQLQVMILEQEHRFGSSIPLSVVLPLLHNRAVRVWAPSLPGDLGIILR</sequence>
<dbReference type="AlphaFoldDB" id="A0AAD7NFX0"/>
<gene>
    <name evidence="2" type="ORF">B0H16DRAFT_629752</name>
</gene>
<comment type="caution">
    <text evidence="2">The sequence shown here is derived from an EMBL/GenBank/DDBJ whole genome shotgun (WGS) entry which is preliminary data.</text>
</comment>
<keyword evidence="1" id="KW-0812">Transmembrane</keyword>
<name>A0AAD7NFX0_9AGAR</name>
<evidence type="ECO:0000313" key="2">
    <source>
        <dbReference type="EMBL" id="KAJ7759097.1"/>
    </source>
</evidence>
<organism evidence="2 3">
    <name type="scientific">Mycena metata</name>
    <dbReference type="NCBI Taxonomy" id="1033252"/>
    <lineage>
        <taxon>Eukaryota</taxon>
        <taxon>Fungi</taxon>
        <taxon>Dikarya</taxon>
        <taxon>Basidiomycota</taxon>
        <taxon>Agaricomycotina</taxon>
        <taxon>Agaricomycetes</taxon>
        <taxon>Agaricomycetidae</taxon>
        <taxon>Agaricales</taxon>
        <taxon>Marasmiineae</taxon>
        <taxon>Mycenaceae</taxon>
        <taxon>Mycena</taxon>
    </lineage>
</organism>
<dbReference type="Proteomes" id="UP001215598">
    <property type="component" value="Unassembled WGS sequence"/>
</dbReference>
<evidence type="ECO:0000313" key="3">
    <source>
        <dbReference type="Proteomes" id="UP001215598"/>
    </source>
</evidence>
<keyword evidence="1" id="KW-0472">Membrane</keyword>